<feature type="transmembrane region" description="Helical" evidence="7">
    <location>
        <begin position="97"/>
        <end position="116"/>
    </location>
</feature>
<organism evidence="8 9">
    <name type="scientific">Vibrio sagamiensis NBRC 104589</name>
    <dbReference type="NCBI Taxonomy" id="1219064"/>
    <lineage>
        <taxon>Bacteria</taxon>
        <taxon>Pseudomonadati</taxon>
        <taxon>Pseudomonadota</taxon>
        <taxon>Gammaproteobacteria</taxon>
        <taxon>Vibrionales</taxon>
        <taxon>Vibrionaceae</taxon>
        <taxon>Vibrio</taxon>
    </lineage>
</organism>
<keyword evidence="3" id="KW-1003">Cell membrane</keyword>
<keyword evidence="5 7" id="KW-1133">Transmembrane helix</keyword>
<gene>
    <name evidence="8" type="ORF">VSA01S_09500</name>
</gene>
<feature type="transmembrane region" description="Helical" evidence="7">
    <location>
        <begin position="73"/>
        <end position="90"/>
    </location>
</feature>
<dbReference type="InterPro" id="IPR011701">
    <property type="entry name" value="MFS"/>
</dbReference>
<comment type="caution">
    <text evidence="8">The sequence shown here is derived from an EMBL/GenBank/DDBJ whole genome shotgun (WGS) entry which is preliminary data.</text>
</comment>
<reference evidence="8 9" key="1">
    <citation type="submission" date="2019-07" db="EMBL/GenBank/DDBJ databases">
        <title>Whole genome shotgun sequence of Vibrio sagamiensis NBRC 104589.</title>
        <authorList>
            <person name="Hosoyama A."/>
            <person name="Uohara A."/>
            <person name="Ohji S."/>
            <person name="Ichikawa N."/>
        </authorList>
    </citation>
    <scope>NUCLEOTIDE SEQUENCE [LARGE SCALE GENOMIC DNA]</scope>
    <source>
        <strain evidence="8 9">NBRC 104589</strain>
    </source>
</reference>
<name>A0A511QC14_9VIBR</name>
<dbReference type="AlphaFoldDB" id="A0A511QC14"/>
<keyword evidence="6 7" id="KW-0472">Membrane</keyword>
<feature type="transmembrane region" description="Helical" evidence="7">
    <location>
        <begin position="189"/>
        <end position="209"/>
    </location>
</feature>
<feature type="transmembrane region" description="Helical" evidence="7">
    <location>
        <begin position="250"/>
        <end position="271"/>
    </location>
</feature>
<evidence type="ECO:0000313" key="9">
    <source>
        <dbReference type="Proteomes" id="UP000321922"/>
    </source>
</evidence>
<dbReference type="GO" id="GO:0022857">
    <property type="term" value="F:transmembrane transporter activity"/>
    <property type="evidence" value="ECO:0007669"/>
    <property type="project" value="InterPro"/>
</dbReference>
<dbReference type="Proteomes" id="UP000321922">
    <property type="component" value="Unassembled WGS sequence"/>
</dbReference>
<evidence type="ECO:0000256" key="4">
    <source>
        <dbReference type="ARBA" id="ARBA00022692"/>
    </source>
</evidence>
<comment type="subcellular location">
    <subcellularLocation>
        <location evidence="1">Cell membrane</location>
        <topology evidence="1">Multi-pass membrane protein</topology>
    </subcellularLocation>
</comment>
<sequence>MDPIKRWYLLDLLSAILTLPILLFIDDSNYTAIVLLLLLRGVVDQINRINKTVCTRIIFPEDKTAQYASFMQTGYHVGIGMAAVAGVFMLSKIELKFVIWFDIFTFIISALLMMFAKKASNVTLPPSKKRLVFKQRITEYVGALKQDGRLLFCAMLPPMTATFFQGTYSVLQPIFPIQHLGLDESAVSLSYILASVAIVVGSFGFSFFNKKSKIFEKNFKNVYTIVISASIFAVITYILCVWTLNPLVSAISFTLMILLFEFLWMAGYVGIVAFSPSGQLGSVFGISFAIGCLLASVIVTASGALLDITDHNNVLVIGLFMGIYLAVIFWARRSSLYKLNREDSI</sequence>
<feature type="transmembrane region" description="Helical" evidence="7">
    <location>
        <begin position="221"/>
        <end position="244"/>
    </location>
</feature>
<dbReference type="PANTHER" id="PTHR43266">
    <property type="entry name" value="MACROLIDE-EFFLUX PROTEIN"/>
    <property type="match status" value="1"/>
</dbReference>
<dbReference type="SUPFAM" id="SSF103473">
    <property type="entry name" value="MFS general substrate transporter"/>
    <property type="match status" value="1"/>
</dbReference>
<dbReference type="InterPro" id="IPR036259">
    <property type="entry name" value="MFS_trans_sf"/>
</dbReference>
<feature type="transmembrane region" description="Helical" evidence="7">
    <location>
        <begin position="7"/>
        <end position="25"/>
    </location>
</feature>
<dbReference type="Pfam" id="PF07690">
    <property type="entry name" value="MFS_1"/>
    <property type="match status" value="1"/>
</dbReference>
<feature type="transmembrane region" description="Helical" evidence="7">
    <location>
        <begin position="312"/>
        <end position="331"/>
    </location>
</feature>
<evidence type="ECO:0000313" key="8">
    <source>
        <dbReference type="EMBL" id="GEM74838.1"/>
    </source>
</evidence>
<proteinExistence type="predicted"/>
<evidence type="ECO:0000256" key="3">
    <source>
        <dbReference type="ARBA" id="ARBA00022475"/>
    </source>
</evidence>
<protein>
    <recommendedName>
        <fullName evidence="10">MFS transporter</fullName>
    </recommendedName>
</protein>
<dbReference type="GO" id="GO:0005886">
    <property type="term" value="C:plasma membrane"/>
    <property type="evidence" value="ECO:0007669"/>
    <property type="project" value="UniProtKB-SubCell"/>
</dbReference>
<evidence type="ECO:0000256" key="2">
    <source>
        <dbReference type="ARBA" id="ARBA00022448"/>
    </source>
</evidence>
<dbReference type="Gene3D" id="1.20.1250.20">
    <property type="entry name" value="MFS general substrate transporter like domains"/>
    <property type="match status" value="1"/>
</dbReference>
<feature type="transmembrane region" description="Helical" evidence="7">
    <location>
        <begin position="283"/>
        <end position="306"/>
    </location>
</feature>
<dbReference type="PANTHER" id="PTHR43266:SF2">
    <property type="entry name" value="MAJOR FACILITATOR SUPERFAMILY (MFS) PROFILE DOMAIN-CONTAINING PROTEIN"/>
    <property type="match status" value="1"/>
</dbReference>
<dbReference type="EMBL" id="BJXJ01000007">
    <property type="protein sequence ID" value="GEM74838.1"/>
    <property type="molecule type" value="Genomic_DNA"/>
</dbReference>
<keyword evidence="2" id="KW-0813">Transport</keyword>
<accession>A0A511QC14</accession>
<evidence type="ECO:0000256" key="6">
    <source>
        <dbReference type="ARBA" id="ARBA00023136"/>
    </source>
</evidence>
<evidence type="ECO:0008006" key="10">
    <source>
        <dbReference type="Google" id="ProtNLM"/>
    </source>
</evidence>
<evidence type="ECO:0000256" key="1">
    <source>
        <dbReference type="ARBA" id="ARBA00004651"/>
    </source>
</evidence>
<keyword evidence="4 7" id="KW-0812">Transmembrane</keyword>
<evidence type="ECO:0000256" key="5">
    <source>
        <dbReference type="ARBA" id="ARBA00022989"/>
    </source>
</evidence>
<keyword evidence="9" id="KW-1185">Reference proteome</keyword>
<evidence type="ECO:0000256" key="7">
    <source>
        <dbReference type="SAM" id="Phobius"/>
    </source>
</evidence>